<dbReference type="EMBL" id="CP002299">
    <property type="protein sequence ID" value="ADP82156.1"/>
    <property type="molecule type" value="Genomic_DNA"/>
</dbReference>
<dbReference type="RefSeq" id="WP_013425274.1">
    <property type="nucleotide sequence ID" value="NC_014666.1"/>
</dbReference>
<evidence type="ECO:0000313" key="3">
    <source>
        <dbReference type="Proteomes" id="UP000002484"/>
    </source>
</evidence>
<reference evidence="2 3" key="1">
    <citation type="submission" date="2010-10" db="EMBL/GenBank/DDBJ databases">
        <title>Complete sequence of Frankia sp. EuI1c.</title>
        <authorList>
            <consortium name="US DOE Joint Genome Institute"/>
            <person name="Lucas S."/>
            <person name="Copeland A."/>
            <person name="Lapidus A."/>
            <person name="Cheng J.-F."/>
            <person name="Bruce D."/>
            <person name="Goodwin L."/>
            <person name="Pitluck S."/>
            <person name="Chertkov O."/>
            <person name="Detter J.C."/>
            <person name="Han C."/>
            <person name="Tapia R."/>
            <person name="Land M."/>
            <person name="Hauser L."/>
            <person name="Jeffries C."/>
            <person name="Kyrpides N."/>
            <person name="Ivanova N."/>
            <person name="Mikhailova N."/>
            <person name="Beauchemin N."/>
            <person name="Sen A."/>
            <person name="Sur S.A."/>
            <person name="Gtari M."/>
            <person name="Wall L."/>
            <person name="Tisa L."/>
            <person name="Woyke T."/>
        </authorList>
    </citation>
    <scope>NUCLEOTIDE SEQUENCE [LARGE SCALE GENOMIC DNA]</scope>
    <source>
        <strain evidence="3">DSM 45817 / CECT 9037 / EuI1c</strain>
    </source>
</reference>
<sequence length="217" mass="21552" precursor="true">MRVRYLATSAVLAGSLTVGLAACGSSSGSGASPARATSSSPTPAATIASVNGVDTAVAVEPATLAALKSLGVAVAPSGTGTLTSQYGPTLVFPITGGNVTIYPKGQVSPYVQGILHHDGSGLTFTGNGKTLTVDNFDVNPGTSLLTAEVVQMNNARVPLFNLDGTDLSITKDAQGRAKLDGTKVELTSTAAGALNSTFGVTAFEAGMLIGIAHITAS</sequence>
<protein>
    <recommendedName>
        <fullName evidence="4">Lipoprotein</fullName>
    </recommendedName>
</protein>
<proteinExistence type="predicted"/>
<dbReference type="PROSITE" id="PS51257">
    <property type="entry name" value="PROKAR_LIPOPROTEIN"/>
    <property type="match status" value="1"/>
</dbReference>
<dbReference type="Proteomes" id="UP000002484">
    <property type="component" value="Chromosome"/>
</dbReference>
<evidence type="ECO:0000313" key="2">
    <source>
        <dbReference type="EMBL" id="ADP82156.1"/>
    </source>
</evidence>
<dbReference type="HOGENOM" id="CLU_105413_0_0_11"/>
<keyword evidence="3" id="KW-1185">Reference proteome</keyword>
<feature type="signal peptide" evidence="1">
    <location>
        <begin position="1"/>
        <end position="21"/>
    </location>
</feature>
<evidence type="ECO:0000256" key="1">
    <source>
        <dbReference type="SAM" id="SignalP"/>
    </source>
</evidence>
<dbReference type="AlphaFoldDB" id="E3J9D7"/>
<organism evidence="2 3">
    <name type="scientific">Pseudofrankia inefficax (strain DSM 45817 / CECT 9037 / DDB 130130 / EuI1c)</name>
    <name type="common">Frankia inefficax</name>
    <dbReference type="NCBI Taxonomy" id="298654"/>
    <lineage>
        <taxon>Bacteria</taxon>
        <taxon>Bacillati</taxon>
        <taxon>Actinomycetota</taxon>
        <taxon>Actinomycetes</taxon>
        <taxon>Frankiales</taxon>
        <taxon>Frankiaceae</taxon>
        <taxon>Pseudofrankia</taxon>
    </lineage>
</organism>
<keyword evidence="1" id="KW-0732">Signal</keyword>
<feature type="chain" id="PRO_5039373495" description="Lipoprotein" evidence="1">
    <location>
        <begin position="22"/>
        <end position="217"/>
    </location>
</feature>
<dbReference type="OrthoDB" id="5182048at2"/>
<name>E3J9D7_PSEI1</name>
<dbReference type="STRING" id="298654.FraEuI1c_4155"/>
<accession>E3J9D7</accession>
<dbReference type="InParanoid" id="E3J9D7"/>
<gene>
    <name evidence="2" type="ordered locus">FraEuI1c_4155</name>
</gene>
<dbReference type="KEGG" id="fri:FraEuI1c_4155"/>
<dbReference type="eggNOG" id="ENOG502ZWPJ">
    <property type="taxonomic scope" value="Bacteria"/>
</dbReference>
<evidence type="ECO:0008006" key="4">
    <source>
        <dbReference type="Google" id="ProtNLM"/>
    </source>
</evidence>